<proteinExistence type="predicted"/>
<dbReference type="Gene3D" id="3.30.360.10">
    <property type="entry name" value="Dihydrodipicolinate Reductase, domain 2"/>
    <property type="match status" value="1"/>
</dbReference>
<keyword evidence="4" id="KW-1185">Reference proteome</keyword>
<dbReference type="Pfam" id="PF22685">
    <property type="entry name" value="Gal80p_C-like"/>
    <property type="match status" value="1"/>
</dbReference>
<feature type="domain" description="Gfo/Idh/MocA-like oxidoreductase N-terminal" evidence="1">
    <location>
        <begin position="5"/>
        <end position="124"/>
    </location>
</feature>
<dbReference type="SUPFAM" id="SSF55347">
    <property type="entry name" value="Glyceraldehyde-3-phosphate dehydrogenase-like, C-terminal domain"/>
    <property type="match status" value="1"/>
</dbReference>
<dbReference type="EMBL" id="CAJVRL010000045">
    <property type="protein sequence ID" value="CAG8952096.1"/>
    <property type="molecule type" value="Genomic_DNA"/>
</dbReference>
<evidence type="ECO:0008006" key="5">
    <source>
        <dbReference type="Google" id="ProtNLM"/>
    </source>
</evidence>
<dbReference type="InterPro" id="IPR000683">
    <property type="entry name" value="Gfo/Idh/MocA-like_OxRdtase_N"/>
</dbReference>
<dbReference type="InterPro" id="IPR036291">
    <property type="entry name" value="NAD(P)-bd_dom_sf"/>
</dbReference>
<dbReference type="GO" id="GO:0000166">
    <property type="term" value="F:nucleotide binding"/>
    <property type="evidence" value="ECO:0007669"/>
    <property type="project" value="InterPro"/>
</dbReference>
<evidence type="ECO:0000313" key="3">
    <source>
        <dbReference type="EMBL" id="CAG8952096.1"/>
    </source>
</evidence>
<dbReference type="PANTHER" id="PTHR43708:SF1">
    <property type="entry name" value="GALACTOSE_LACTOSE METABOLISM REGULATORY PROTEIN GAL80"/>
    <property type="match status" value="1"/>
</dbReference>
<reference evidence="3" key="1">
    <citation type="submission" date="2021-07" db="EMBL/GenBank/DDBJ databases">
        <authorList>
            <person name="Durling M."/>
        </authorList>
    </citation>
    <scope>NUCLEOTIDE SEQUENCE</scope>
</reference>
<dbReference type="InterPro" id="IPR051317">
    <property type="entry name" value="Gfo/Idh/MocA_oxidoreduct"/>
</dbReference>
<evidence type="ECO:0000313" key="4">
    <source>
        <dbReference type="Proteomes" id="UP000696280"/>
    </source>
</evidence>
<organism evidence="3 4">
    <name type="scientific">Hymenoscyphus fraxineus</name>
    <dbReference type="NCBI Taxonomy" id="746836"/>
    <lineage>
        <taxon>Eukaryota</taxon>
        <taxon>Fungi</taxon>
        <taxon>Dikarya</taxon>
        <taxon>Ascomycota</taxon>
        <taxon>Pezizomycotina</taxon>
        <taxon>Leotiomycetes</taxon>
        <taxon>Helotiales</taxon>
        <taxon>Helotiaceae</taxon>
        <taxon>Hymenoscyphus</taxon>
    </lineage>
</organism>
<protein>
    <recommendedName>
        <fullName evidence="5">Oxidoreductase</fullName>
    </recommendedName>
</protein>
<dbReference type="InterPro" id="IPR055080">
    <property type="entry name" value="Gal80p-like_C"/>
</dbReference>
<name>A0A9N9KS35_9HELO</name>
<dbReference type="Pfam" id="PF01408">
    <property type="entry name" value="GFO_IDH_MocA"/>
    <property type="match status" value="1"/>
</dbReference>
<gene>
    <name evidence="3" type="ORF">HYFRA_00000834</name>
</gene>
<dbReference type="Gene3D" id="3.40.50.720">
    <property type="entry name" value="NAD(P)-binding Rossmann-like Domain"/>
    <property type="match status" value="1"/>
</dbReference>
<dbReference type="PANTHER" id="PTHR43708">
    <property type="entry name" value="CONSERVED EXPRESSED OXIDOREDUCTASE (EUROFUNG)"/>
    <property type="match status" value="1"/>
</dbReference>
<dbReference type="OrthoDB" id="446809at2759"/>
<sequence length="375" mass="41094">MAPIKLGFIGLSAQGWAKAAHYPYLKNSPDYKIVALQNSSVQSSEAAIKSLGLDEETKAYGNSEEIGKDPNVELVVCSVRCHLHAPSIRPALKAGKDVYVEWPLARTLKEAEELLALKNASGVKNAYVGLQDRQLPAIQKIKSVIKSGKLGKVLSSTFVGYGHHQGPTTTEDFEVFGNRKLGGNLLTIHFGHALDYIQYALGEGFKTAPKTTLANRRPTIALVNKDGSVINPASPTTAEETIFLQGTLSSDVPISIAFRGGEPFKGTPALDWRIYFEKGEIRLTTPFFFLGQGLNVKLELHDFASDTVEELVVDADRFETTQFPGANIARVYQGIKDAKEGKEGIYSEALVSWEVAVDRHRIIEAMYRENGIVEE</sequence>
<evidence type="ECO:0000259" key="2">
    <source>
        <dbReference type="Pfam" id="PF22685"/>
    </source>
</evidence>
<feature type="domain" description="Gal80p-like C-terminal" evidence="2">
    <location>
        <begin position="136"/>
        <end position="284"/>
    </location>
</feature>
<dbReference type="SUPFAM" id="SSF51735">
    <property type="entry name" value="NAD(P)-binding Rossmann-fold domains"/>
    <property type="match status" value="1"/>
</dbReference>
<evidence type="ECO:0000259" key="1">
    <source>
        <dbReference type="Pfam" id="PF01408"/>
    </source>
</evidence>
<accession>A0A9N9KS35</accession>
<dbReference type="AlphaFoldDB" id="A0A9N9KS35"/>
<comment type="caution">
    <text evidence="3">The sequence shown here is derived from an EMBL/GenBank/DDBJ whole genome shotgun (WGS) entry which is preliminary data.</text>
</comment>
<dbReference type="Proteomes" id="UP000696280">
    <property type="component" value="Unassembled WGS sequence"/>
</dbReference>